<dbReference type="EMBL" id="LEKV01009782">
    <property type="protein sequence ID" value="KVF13528.1"/>
    <property type="molecule type" value="Genomic_DNA"/>
</dbReference>
<keyword evidence="1" id="KW-0175">Coiled coil</keyword>
<evidence type="ECO:0000313" key="3">
    <source>
        <dbReference type="Proteomes" id="UP000243975"/>
    </source>
</evidence>
<keyword evidence="3" id="KW-1185">Reference proteome</keyword>
<dbReference type="Proteomes" id="UP000243975">
    <property type="component" value="Unassembled WGS sequence"/>
</dbReference>
<dbReference type="Gramene" id="KVF13528">
    <property type="protein sequence ID" value="KVF13528"/>
    <property type="gene ID" value="Ccrd_026855"/>
</dbReference>
<sequence>MSAEGYLKSEEAKAAEAALRAMVEMEKQKSKPAIEAAKMAKRLAELETQKKRKAKLIAEHEEAERKKLMIRK</sequence>
<organism evidence="2 3">
    <name type="scientific">Cynara cardunculus var. scolymus</name>
    <name type="common">Globe artichoke</name>
    <name type="synonym">Cynara scolymus</name>
    <dbReference type="NCBI Taxonomy" id="59895"/>
    <lineage>
        <taxon>Eukaryota</taxon>
        <taxon>Viridiplantae</taxon>
        <taxon>Streptophyta</taxon>
        <taxon>Embryophyta</taxon>
        <taxon>Tracheophyta</taxon>
        <taxon>Spermatophyta</taxon>
        <taxon>Magnoliopsida</taxon>
        <taxon>eudicotyledons</taxon>
        <taxon>Gunneridae</taxon>
        <taxon>Pentapetalae</taxon>
        <taxon>asterids</taxon>
        <taxon>campanulids</taxon>
        <taxon>Asterales</taxon>
        <taxon>Asteraceae</taxon>
        <taxon>Carduoideae</taxon>
        <taxon>Cardueae</taxon>
        <taxon>Carduinae</taxon>
        <taxon>Cynara</taxon>
    </lineage>
</organism>
<evidence type="ECO:0000313" key="2">
    <source>
        <dbReference type="EMBL" id="KVF13528.1"/>
    </source>
</evidence>
<evidence type="ECO:0000256" key="1">
    <source>
        <dbReference type="SAM" id="Coils"/>
    </source>
</evidence>
<gene>
    <name evidence="2" type="ORF">Ccrd_026855</name>
</gene>
<protein>
    <submittedName>
        <fullName evidence="2">Uncharacterized protein</fullName>
    </submittedName>
</protein>
<dbReference type="AlphaFoldDB" id="A0A103IIR7"/>
<reference evidence="2 3" key="1">
    <citation type="journal article" date="2016" name="Sci. Rep.">
        <title>The genome sequence of the outbreeding globe artichoke constructed de novo incorporating a phase-aware low-pass sequencing strategy of F1 progeny.</title>
        <authorList>
            <person name="Scaglione D."/>
            <person name="Reyes-Chin-Wo S."/>
            <person name="Acquadro A."/>
            <person name="Froenicke L."/>
            <person name="Portis E."/>
            <person name="Beitel C."/>
            <person name="Tirone M."/>
            <person name="Mauro R."/>
            <person name="Lo Monaco A."/>
            <person name="Mauromicale G."/>
            <person name="Faccioli P."/>
            <person name="Cattivelli L."/>
            <person name="Rieseberg L."/>
            <person name="Michelmore R."/>
            <person name="Lanteri S."/>
        </authorList>
    </citation>
    <scope>NUCLEOTIDE SEQUENCE [LARGE SCALE GENOMIC DNA]</scope>
    <source>
        <strain evidence="2">2C</strain>
    </source>
</reference>
<comment type="caution">
    <text evidence="2">The sequence shown here is derived from an EMBL/GenBank/DDBJ whole genome shotgun (WGS) entry which is preliminary data.</text>
</comment>
<proteinExistence type="predicted"/>
<accession>A0A103IIR7</accession>
<name>A0A103IIR7_CYNCS</name>
<feature type="coiled-coil region" evidence="1">
    <location>
        <begin position="36"/>
        <end position="66"/>
    </location>
</feature>